<dbReference type="EMBL" id="BHEO01000002">
    <property type="protein sequence ID" value="GBU04196.1"/>
    <property type="molecule type" value="Genomic_DNA"/>
</dbReference>
<keyword evidence="13" id="KW-1185">Reference proteome</keyword>
<dbReference type="GO" id="GO:0015744">
    <property type="term" value="P:succinate transport"/>
    <property type="evidence" value="ECO:0007669"/>
    <property type="project" value="TreeGrafter"/>
</dbReference>
<evidence type="ECO:0000259" key="9">
    <source>
        <dbReference type="Pfam" id="PF12821"/>
    </source>
</evidence>
<gene>
    <name evidence="11" type="ORF">EDD74_10127</name>
    <name evidence="10" type="ORF">FAEUMB_07370</name>
</gene>
<feature type="domain" description="Threonine/Serine exporter ThrE" evidence="9">
    <location>
        <begin position="7"/>
        <end position="132"/>
    </location>
</feature>
<feature type="transmembrane region" description="Helical" evidence="8">
    <location>
        <begin position="79"/>
        <end position="99"/>
    </location>
</feature>
<comment type="caution">
    <text evidence="11">The sequence shown here is derived from an EMBL/GenBank/DDBJ whole genome shotgun (WGS) entry which is preliminary data.</text>
</comment>
<feature type="transmembrane region" description="Helical" evidence="8">
    <location>
        <begin position="119"/>
        <end position="138"/>
    </location>
</feature>
<keyword evidence="2" id="KW-1003">Cell membrane</keyword>
<dbReference type="RefSeq" id="WP_008977352.1">
    <property type="nucleotide sequence ID" value="NZ_BHEO01000002.1"/>
</dbReference>
<dbReference type="AlphaFoldDB" id="A0A4R3JVQ1"/>
<reference evidence="10 13" key="1">
    <citation type="journal article" date="2018" name="Int. J. Syst. Evol. Microbiol.">
        <title>Draft Genome Sequence of Faecalimonas umbilicata JCM 30896T, an Acetate-Producing Bacterium Isolated from Human Feces.</title>
        <authorList>
            <person name="Sakamoto M."/>
            <person name="Ikeyama N."/>
            <person name="Yuki M."/>
            <person name="Ohkuma M."/>
        </authorList>
    </citation>
    <scope>NUCLEOTIDE SEQUENCE [LARGE SCALE GENOMIC DNA]</scope>
    <source>
        <strain evidence="10 13">EGH7</strain>
    </source>
</reference>
<dbReference type="Proteomes" id="UP000294613">
    <property type="component" value="Unassembled WGS sequence"/>
</dbReference>
<proteinExistence type="inferred from homology"/>
<keyword evidence="6 8" id="KW-0472">Membrane</keyword>
<reference evidence="11 12" key="2">
    <citation type="submission" date="2019-03" db="EMBL/GenBank/DDBJ databases">
        <title>Genomic Encyclopedia of Type Strains, Phase IV (KMG-IV): sequencing the most valuable type-strain genomes for metagenomic binning, comparative biology and taxonomic classification.</title>
        <authorList>
            <person name="Goeker M."/>
        </authorList>
    </citation>
    <scope>NUCLEOTIDE SEQUENCE [LARGE SCALE GENOMIC DNA]</scope>
    <source>
        <strain evidence="11 12">DSM 103426</strain>
    </source>
</reference>
<dbReference type="InterPro" id="IPR024528">
    <property type="entry name" value="ThrE_2"/>
</dbReference>
<protein>
    <submittedName>
        <fullName evidence="10 11">Membrane protein</fullName>
    </submittedName>
</protein>
<sequence length="158" mass="17669">MTFVLNLLLASTGSLAFAILYNVPRKFYLCAAFTGMAGWFCYYLTVPFTDTAVASFFGAVGVVLVSRIFAVWKKCPITVFLISGIFPLVPGAGVYYTMYYLVSNELTLAAIKGLESLKIAFGIVLGIVFIVTIPKKWFFIQNWRKKDVEKEYIAPSRK</sequence>
<evidence type="ECO:0000256" key="1">
    <source>
        <dbReference type="ARBA" id="ARBA00004651"/>
    </source>
</evidence>
<evidence type="ECO:0000256" key="5">
    <source>
        <dbReference type="ARBA" id="ARBA00022989"/>
    </source>
</evidence>
<dbReference type="InterPro" id="IPR050539">
    <property type="entry name" value="ThrE_Dicarb/AminoAcid_Exp"/>
</dbReference>
<evidence type="ECO:0000313" key="11">
    <source>
        <dbReference type="EMBL" id="TCS70179.1"/>
    </source>
</evidence>
<evidence type="ECO:0000256" key="8">
    <source>
        <dbReference type="SAM" id="Phobius"/>
    </source>
</evidence>
<keyword evidence="5 8" id="KW-1133">Transmembrane helix</keyword>
<evidence type="ECO:0000256" key="2">
    <source>
        <dbReference type="ARBA" id="ARBA00022475"/>
    </source>
</evidence>
<dbReference type="GO" id="GO:0005886">
    <property type="term" value="C:plasma membrane"/>
    <property type="evidence" value="ECO:0007669"/>
    <property type="project" value="UniProtKB-SubCell"/>
</dbReference>
<evidence type="ECO:0000256" key="7">
    <source>
        <dbReference type="ARBA" id="ARBA00034125"/>
    </source>
</evidence>
<keyword evidence="3" id="KW-0997">Cell inner membrane</keyword>
<evidence type="ECO:0000256" key="4">
    <source>
        <dbReference type="ARBA" id="ARBA00022692"/>
    </source>
</evidence>
<evidence type="ECO:0000256" key="6">
    <source>
        <dbReference type="ARBA" id="ARBA00023136"/>
    </source>
</evidence>
<dbReference type="Pfam" id="PF12821">
    <property type="entry name" value="ThrE_2"/>
    <property type="match status" value="1"/>
</dbReference>
<dbReference type="PANTHER" id="PTHR34390">
    <property type="entry name" value="UPF0442 PROTEIN YJJB-RELATED"/>
    <property type="match status" value="1"/>
</dbReference>
<dbReference type="PANTHER" id="PTHR34390:SF1">
    <property type="entry name" value="SUCCINATE TRANSPORTER SUBUNIT YJJB-RELATED"/>
    <property type="match status" value="1"/>
</dbReference>
<comment type="similarity">
    <text evidence="7">Belongs to the ThrE exporter (TC 2.A.79) family.</text>
</comment>
<feature type="transmembrane region" description="Helical" evidence="8">
    <location>
        <begin position="28"/>
        <end position="46"/>
    </location>
</feature>
<dbReference type="EMBL" id="SLZV01000001">
    <property type="protein sequence ID" value="TCS70179.1"/>
    <property type="molecule type" value="Genomic_DNA"/>
</dbReference>
<evidence type="ECO:0000313" key="12">
    <source>
        <dbReference type="Proteomes" id="UP000294613"/>
    </source>
</evidence>
<organism evidence="11 12">
    <name type="scientific">Faecalimonas umbilicata</name>
    <dbReference type="NCBI Taxonomy" id="1912855"/>
    <lineage>
        <taxon>Bacteria</taxon>
        <taxon>Bacillati</taxon>
        <taxon>Bacillota</taxon>
        <taxon>Clostridia</taxon>
        <taxon>Lachnospirales</taxon>
        <taxon>Lachnospiraceae</taxon>
        <taxon>Faecalimonas</taxon>
    </lineage>
</organism>
<dbReference type="Proteomes" id="UP000702954">
    <property type="component" value="Unassembled WGS sequence"/>
</dbReference>
<evidence type="ECO:0000313" key="13">
    <source>
        <dbReference type="Proteomes" id="UP000702954"/>
    </source>
</evidence>
<keyword evidence="4 8" id="KW-0812">Transmembrane</keyword>
<evidence type="ECO:0000313" key="10">
    <source>
        <dbReference type="EMBL" id="GBU04196.1"/>
    </source>
</evidence>
<feature type="transmembrane region" description="Helical" evidence="8">
    <location>
        <begin position="6"/>
        <end position="23"/>
    </location>
</feature>
<comment type="subcellular location">
    <subcellularLocation>
        <location evidence="1">Cell membrane</location>
        <topology evidence="1">Multi-pass membrane protein</topology>
    </subcellularLocation>
</comment>
<name>A0A4R3JVQ1_9FIRM</name>
<accession>A0A4R3JVQ1</accession>
<evidence type="ECO:0000256" key="3">
    <source>
        <dbReference type="ARBA" id="ARBA00022519"/>
    </source>
</evidence>
<feature type="transmembrane region" description="Helical" evidence="8">
    <location>
        <begin position="52"/>
        <end position="72"/>
    </location>
</feature>